<keyword evidence="3" id="KW-1185">Reference proteome</keyword>
<sequence length="315" mass="33708">MSLPTTRLGRTGLTVSSLCVGTSAWGVTSPVHGLAVPEEVAVATARRAFDGAFTILDTSNEYGDGESERRVGLAVREAGGLPEGFVVQTKLDRDPVTGSFDGERMRVSLAESLDRLGLPRVPLLYLHDPEHIGFDAAMAAGGPVETLRRMRDEGLVDSIGISGGPASMLRRFVETGLFDALITHNRFTLVDRTADRLLQTAHDAGLGVMNAAVFGGGILANWPRRSERYHYGQASPELLAAVDAMGSACERAGVPLIAAALQFSTRDPRIHSTICGVVSPRQVDEAVQFASIEIADELWSELDALCPPVESWLND</sequence>
<dbReference type="PANTHER" id="PTHR42686">
    <property type="entry name" value="GH17980P-RELATED"/>
    <property type="match status" value="1"/>
</dbReference>
<comment type="caution">
    <text evidence="2">The sequence shown here is derived from an EMBL/GenBank/DDBJ whole genome shotgun (WGS) entry which is preliminary data.</text>
</comment>
<accession>A0ABT2GHL9</accession>
<dbReference type="InterPro" id="IPR036812">
    <property type="entry name" value="NAD(P)_OxRdtase_dom_sf"/>
</dbReference>
<gene>
    <name evidence="2" type="ORF">NVV95_14315</name>
</gene>
<proteinExistence type="predicted"/>
<dbReference type="Proteomes" id="UP001165580">
    <property type="component" value="Unassembled WGS sequence"/>
</dbReference>
<dbReference type="EMBL" id="JANTEZ010000005">
    <property type="protein sequence ID" value="MCS5715721.1"/>
    <property type="molecule type" value="Genomic_DNA"/>
</dbReference>
<dbReference type="InterPro" id="IPR023210">
    <property type="entry name" value="NADP_OxRdtase_dom"/>
</dbReference>
<feature type="domain" description="NADP-dependent oxidoreductase" evidence="1">
    <location>
        <begin position="18"/>
        <end position="305"/>
    </location>
</feature>
<evidence type="ECO:0000313" key="2">
    <source>
        <dbReference type="EMBL" id="MCS5715721.1"/>
    </source>
</evidence>
<dbReference type="InterPro" id="IPR020471">
    <property type="entry name" value="AKR"/>
</dbReference>
<protein>
    <submittedName>
        <fullName evidence="2">Aldo/keto reductase</fullName>
    </submittedName>
</protein>
<evidence type="ECO:0000313" key="3">
    <source>
        <dbReference type="Proteomes" id="UP001165580"/>
    </source>
</evidence>
<dbReference type="Pfam" id="PF00248">
    <property type="entry name" value="Aldo_ket_red"/>
    <property type="match status" value="1"/>
</dbReference>
<name>A0ABT2GHL9_9MICO</name>
<dbReference type="CDD" id="cd19090">
    <property type="entry name" value="AKR_AKR15A-like"/>
    <property type="match status" value="1"/>
</dbReference>
<dbReference type="PANTHER" id="PTHR42686:SF1">
    <property type="entry name" value="GH17980P-RELATED"/>
    <property type="match status" value="1"/>
</dbReference>
<reference evidence="2" key="1">
    <citation type="submission" date="2022-08" db="EMBL/GenBank/DDBJ databases">
        <authorList>
            <person name="Deng Y."/>
            <person name="Han X.-F."/>
            <person name="Zhang Y.-Q."/>
        </authorList>
    </citation>
    <scope>NUCLEOTIDE SEQUENCE</scope>
    <source>
        <strain evidence="2">CPCC 205716</strain>
    </source>
</reference>
<dbReference type="SUPFAM" id="SSF51430">
    <property type="entry name" value="NAD(P)-linked oxidoreductase"/>
    <property type="match status" value="1"/>
</dbReference>
<dbReference type="Gene3D" id="3.20.20.100">
    <property type="entry name" value="NADP-dependent oxidoreductase domain"/>
    <property type="match status" value="1"/>
</dbReference>
<evidence type="ECO:0000259" key="1">
    <source>
        <dbReference type="Pfam" id="PF00248"/>
    </source>
</evidence>
<organism evidence="2 3">
    <name type="scientific">Herbiconiux gentiana</name>
    <dbReference type="NCBI Taxonomy" id="2970912"/>
    <lineage>
        <taxon>Bacteria</taxon>
        <taxon>Bacillati</taxon>
        <taxon>Actinomycetota</taxon>
        <taxon>Actinomycetes</taxon>
        <taxon>Micrococcales</taxon>
        <taxon>Microbacteriaceae</taxon>
        <taxon>Herbiconiux</taxon>
    </lineage>
</organism>
<dbReference type="RefSeq" id="WP_259487226.1">
    <property type="nucleotide sequence ID" value="NZ_JANTEZ010000005.1"/>
</dbReference>